<evidence type="ECO:0000256" key="2">
    <source>
        <dbReference type="SAM" id="Phobius"/>
    </source>
</evidence>
<feature type="transmembrane region" description="Helical" evidence="2">
    <location>
        <begin position="14"/>
        <end position="35"/>
    </location>
</feature>
<proteinExistence type="predicted"/>
<keyword evidence="2" id="KW-1133">Transmembrane helix</keyword>
<organism evidence="3 4">
    <name type="scientific">Caenorhabditis briggsae</name>
    <dbReference type="NCBI Taxonomy" id="6238"/>
    <lineage>
        <taxon>Eukaryota</taxon>
        <taxon>Metazoa</taxon>
        <taxon>Ecdysozoa</taxon>
        <taxon>Nematoda</taxon>
        <taxon>Chromadorea</taxon>
        <taxon>Rhabditida</taxon>
        <taxon>Rhabditina</taxon>
        <taxon>Rhabditomorpha</taxon>
        <taxon>Rhabditoidea</taxon>
        <taxon>Rhabditidae</taxon>
        <taxon>Peloderinae</taxon>
        <taxon>Caenorhabditis</taxon>
    </lineage>
</organism>
<evidence type="ECO:0000313" key="4">
    <source>
        <dbReference type="Proteomes" id="UP000829354"/>
    </source>
</evidence>
<dbReference type="EMBL" id="CP092625">
    <property type="protein sequence ID" value="UMM42377.1"/>
    <property type="molecule type" value="Genomic_DNA"/>
</dbReference>
<keyword evidence="2" id="KW-0812">Transmembrane</keyword>
<dbReference type="AlphaFoldDB" id="A0AAE9FGF4"/>
<sequence>MDNEEYHSFCSRCYIIVLSALTAVLRLIGVIMFCIDEIYYPQNRSEGTYPVTIYLQNFRKLERQGTTAMVLNSLALSTNTFSFLLVFLVDCKKLESFSASVMNFVVVILNAIVHLMAIQLIAQNSDALVEAMRFLQIPNSEQFSSSWVTRISINTFLFLMLFLIDIICLLVIFVASLSWMCSNCDARVAPREAPIRYVDYGPVKPEVEVQLEVYANNLTRVLESTEYCRYLQDELEYARDNGVELINMEVVREFIEMESIYSTPHELSLPTDSSSSTDRTSRSITPIDEVFETLKAYSVESIPSSSDYTDSDDNEDTVSTQTESIQMNLLAHAAVVHAEEYVRYVYARSEALGLPYERAEHELEQLSAVEEEDEEEEELEPQK</sequence>
<accession>A0AAE9FGF4</accession>
<protein>
    <submittedName>
        <fullName evidence="3">Uncharacterized protein</fullName>
    </submittedName>
</protein>
<evidence type="ECO:0000313" key="3">
    <source>
        <dbReference type="EMBL" id="UMM42377.1"/>
    </source>
</evidence>
<feature type="transmembrane region" description="Helical" evidence="2">
    <location>
        <begin position="101"/>
        <end position="122"/>
    </location>
</feature>
<gene>
    <name evidence="3" type="ORF">L5515_018226</name>
</gene>
<dbReference type="Proteomes" id="UP000829354">
    <property type="component" value="Chromosome X"/>
</dbReference>
<feature type="compositionally biased region" description="Low complexity" evidence="1">
    <location>
        <begin position="267"/>
        <end position="285"/>
    </location>
</feature>
<evidence type="ECO:0000256" key="1">
    <source>
        <dbReference type="SAM" id="MobiDB-lite"/>
    </source>
</evidence>
<reference evidence="3 4" key="1">
    <citation type="submission" date="2022-04" db="EMBL/GenBank/DDBJ databases">
        <title>Chromosome-level reference genomes for two strains of Caenorhabditis briggsae: an improved platform for comparative genomics.</title>
        <authorList>
            <person name="Stevens L."/>
            <person name="Andersen E."/>
        </authorList>
    </citation>
    <scope>NUCLEOTIDE SEQUENCE [LARGE SCALE GENOMIC DNA]</scope>
    <source>
        <strain evidence="3">VX34</strain>
        <tissue evidence="3">Whole-organism</tissue>
    </source>
</reference>
<feature type="transmembrane region" description="Helical" evidence="2">
    <location>
        <begin position="156"/>
        <end position="180"/>
    </location>
</feature>
<feature type="region of interest" description="Disordered" evidence="1">
    <location>
        <begin position="302"/>
        <end position="321"/>
    </location>
</feature>
<feature type="region of interest" description="Disordered" evidence="1">
    <location>
        <begin position="265"/>
        <end position="285"/>
    </location>
</feature>
<keyword evidence="4" id="KW-1185">Reference proteome</keyword>
<name>A0AAE9FGF4_CAEBR</name>
<keyword evidence="2" id="KW-0472">Membrane</keyword>
<feature type="transmembrane region" description="Helical" evidence="2">
    <location>
        <begin position="69"/>
        <end position="89"/>
    </location>
</feature>